<dbReference type="OrthoDB" id="4575749at2759"/>
<proteinExistence type="predicted"/>
<feature type="signal peptide" evidence="1">
    <location>
        <begin position="1"/>
        <end position="20"/>
    </location>
</feature>
<sequence length="101" mass="10835">MRTMLFSLVVISCLQGLALSHPQARAGEYDLILPRINHNGTNVTDHTDQGVPSFQKACACPEPICDPRMSKQSICECKASAAQACFLQSQGGCPKPKKAAC</sequence>
<protein>
    <submittedName>
        <fullName evidence="2">Uncharacterized protein</fullName>
    </submittedName>
</protein>
<keyword evidence="1" id="KW-0732">Signal</keyword>
<comment type="caution">
    <text evidence="2">The sequence shown here is derived from an EMBL/GenBank/DDBJ whole genome shotgun (WGS) entry which is preliminary data.</text>
</comment>
<accession>A0A2P5I5T1</accession>
<name>A0A2P5I5T1_DIAHE</name>
<gene>
    <name evidence="2" type="ORF">DHEL01_v203756</name>
</gene>
<evidence type="ECO:0000313" key="2">
    <source>
        <dbReference type="EMBL" id="POS77850.1"/>
    </source>
</evidence>
<organism evidence="2 3">
    <name type="scientific">Diaporthe helianthi</name>
    <dbReference type="NCBI Taxonomy" id="158607"/>
    <lineage>
        <taxon>Eukaryota</taxon>
        <taxon>Fungi</taxon>
        <taxon>Dikarya</taxon>
        <taxon>Ascomycota</taxon>
        <taxon>Pezizomycotina</taxon>
        <taxon>Sordariomycetes</taxon>
        <taxon>Sordariomycetidae</taxon>
        <taxon>Diaporthales</taxon>
        <taxon>Diaporthaceae</taxon>
        <taxon>Diaporthe</taxon>
    </lineage>
</organism>
<feature type="chain" id="PRO_5015177962" evidence="1">
    <location>
        <begin position="21"/>
        <end position="101"/>
    </location>
</feature>
<dbReference type="EMBL" id="MAVT02000235">
    <property type="protein sequence ID" value="POS77850.1"/>
    <property type="molecule type" value="Genomic_DNA"/>
</dbReference>
<dbReference type="AlphaFoldDB" id="A0A2P5I5T1"/>
<dbReference type="Proteomes" id="UP000094444">
    <property type="component" value="Unassembled WGS sequence"/>
</dbReference>
<evidence type="ECO:0000313" key="3">
    <source>
        <dbReference type="Proteomes" id="UP000094444"/>
    </source>
</evidence>
<evidence type="ECO:0000256" key="1">
    <source>
        <dbReference type="SAM" id="SignalP"/>
    </source>
</evidence>
<keyword evidence="3" id="KW-1185">Reference proteome</keyword>
<dbReference type="InParanoid" id="A0A2P5I5T1"/>
<reference evidence="2" key="1">
    <citation type="submission" date="2017-09" db="EMBL/GenBank/DDBJ databases">
        <title>Polyketide synthases of a Diaporthe helianthi virulent isolate.</title>
        <authorList>
            <person name="Baroncelli R."/>
        </authorList>
    </citation>
    <scope>NUCLEOTIDE SEQUENCE [LARGE SCALE GENOMIC DNA]</scope>
    <source>
        <strain evidence="2">7/96</strain>
    </source>
</reference>